<proteinExistence type="predicted"/>
<dbReference type="Proteomes" id="UP001604336">
    <property type="component" value="Unassembled WGS sequence"/>
</dbReference>
<sequence>MQEQGIARWGWLVVLMEEYGGLSNVTIAVSGEQHHQLKAEITARQPPWLSSDGCLAFSWGIKATHSRIYWNNYAIDAKGGVNFRNIQEIIKAFGLKLRQSSPD</sequence>
<dbReference type="EMBL" id="JBFOLK010000004">
    <property type="protein sequence ID" value="KAL2516931.1"/>
    <property type="molecule type" value="Genomic_DNA"/>
</dbReference>
<keyword evidence="2" id="KW-1185">Reference proteome</keyword>
<evidence type="ECO:0000313" key="1">
    <source>
        <dbReference type="EMBL" id="KAL2516931.1"/>
    </source>
</evidence>
<dbReference type="AlphaFoldDB" id="A0ABD1TW20"/>
<comment type="caution">
    <text evidence="1">The sequence shown here is derived from an EMBL/GenBank/DDBJ whole genome shotgun (WGS) entry which is preliminary data.</text>
</comment>
<evidence type="ECO:0000313" key="2">
    <source>
        <dbReference type="Proteomes" id="UP001604336"/>
    </source>
</evidence>
<name>A0ABD1TW20_9LAMI</name>
<protein>
    <submittedName>
        <fullName evidence="1">Uncharacterized protein</fullName>
    </submittedName>
</protein>
<gene>
    <name evidence="1" type="ORF">Adt_13178</name>
</gene>
<reference evidence="2" key="1">
    <citation type="submission" date="2024-07" db="EMBL/GenBank/DDBJ databases">
        <title>Two chromosome-level genome assemblies of Korean endemic species Abeliophyllum distichum and Forsythia ovata (Oleaceae).</title>
        <authorList>
            <person name="Jang H."/>
        </authorList>
    </citation>
    <scope>NUCLEOTIDE SEQUENCE [LARGE SCALE GENOMIC DNA]</scope>
</reference>
<accession>A0ABD1TW20</accession>
<organism evidence="1 2">
    <name type="scientific">Abeliophyllum distichum</name>
    <dbReference type="NCBI Taxonomy" id="126358"/>
    <lineage>
        <taxon>Eukaryota</taxon>
        <taxon>Viridiplantae</taxon>
        <taxon>Streptophyta</taxon>
        <taxon>Embryophyta</taxon>
        <taxon>Tracheophyta</taxon>
        <taxon>Spermatophyta</taxon>
        <taxon>Magnoliopsida</taxon>
        <taxon>eudicotyledons</taxon>
        <taxon>Gunneridae</taxon>
        <taxon>Pentapetalae</taxon>
        <taxon>asterids</taxon>
        <taxon>lamiids</taxon>
        <taxon>Lamiales</taxon>
        <taxon>Oleaceae</taxon>
        <taxon>Forsythieae</taxon>
        <taxon>Abeliophyllum</taxon>
    </lineage>
</organism>